<evidence type="ECO:0000313" key="3">
    <source>
        <dbReference type="Proteomes" id="UP000554482"/>
    </source>
</evidence>
<accession>A0A7J6VJ91</accession>
<proteinExistence type="predicted"/>
<evidence type="ECO:0008006" key="4">
    <source>
        <dbReference type="Google" id="ProtNLM"/>
    </source>
</evidence>
<reference evidence="2 3" key="1">
    <citation type="submission" date="2020-06" db="EMBL/GenBank/DDBJ databases">
        <title>Transcriptomic and genomic resources for Thalictrum thalictroides and T. hernandezii: Facilitating candidate gene discovery in an emerging model plant lineage.</title>
        <authorList>
            <person name="Arias T."/>
            <person name="Riano-Pachon D.M."/>
            <person name="Di Stilio V.S."/>
        </authorList>
    </citation>
    <scope>NUCLEOTIDE SEQUENCE [LARGE SCALE GENOMIC DNA]</scope>
    <source>
        <strain evidence="3">cv. WT478/WT964</strain>
        <tissue evidence="2">Leaves</tissue>
    </source>
</reference>
<dbReference type="OrthoDB" id="1738906at2759"/>
<dbReference type="EMBL" id="JABWDY010031339">
    <property type="protein sequence ID" value="KAF5184973.1"/>
    <property type="molecule type" value="Genomic_DNA"/>
</dbReference>
<name>A0A7J6VJ91_THATH</name>
<gene>
    <name evidence="2" type="ORF">FRX31_025441</name>
</gene>
<feature type="compositionally biased region" description="Polar residues" evidence="1">
    <location>
        <begin position="50"/>
        <end position="61"/>
    </location>
</feature>
<sequence length="85" mass="9651">MPPKGKYYVVDSGYANRVGFLTPYKGERRHTLEDDIFKNYEKEDMIVKSEQASTSAPSENGNGRGMDNVRDAICMSMGTYYKLQV</sequence>
<comment type="caution">
    <text evidence="2">The sequence shown here is derived from an EMBL/GenBank/DDBJ whole genome shotgun (WGS) entry which is preliminary data.</text>
</comment>
<organism evidence="2 3">
    <name type="scientific">Thalictrum thalictroides</name>
    <name type="common">Rue-anemone</name>
    <name type="synonym">Anemone thalictroides</name>
    <dbReference type="NCBI Taxonomy" id="46969"/>
    <lineage>
        <taxon>Eukaryota</taxon>
        <taxon>Viridiplantae</taxon>
        <taxon>Streptophyta</taxon>
        <taxon>Embryophyta</taxon>
        <taxon>Tracheophyta</taxon>
        <taxon>Spermatophyta</taxon>
        <taxon>Magnoliopsida</taxon>
        <taxon>Ranunculales</taxon>
        <taxon>Ranunculaceae</taxon>
        <taxon>Thalictroideae</taxon>
        <taxon>Thalictrum</taxon>
    </lineage>
</organism>
<dbReference type="Proteomes" id="UP000554482">
    <property type="component" value="Unassembled WGS sequence"/>
</dbReference>
<dbReference type="AlphaFoldDB" id="A0A7J6VJ91"/>
<evidence type="ECO:0000256" key="1">
    <source>
        <dbReference type="SAM" id="MobiDB-lite"/>
    </source>
</evidence>
<feature type="region of interest" description="Disordered" evidence="1">
    <location>
        <begin position="48"/>
        <end position="68"/>
    </location>
</feature>
<evidence type="ECO:0000313" key="2">
    <source>
        <dbReference type="EMBL" id="KAF5184973.1"/>
    </source>
</evidence>
<keyword evidence="3" id="KW-1185">Reference proteome</keyword>
<protein>
    <recommendedName>
        <fullName evidence="4">DDE Tnp4 domain-containing protein</fullName>
    </recommendedName>
</protein>